<keyword evidence="8" id="KW-1185">Reference proteome</keyword>
<keyword evidence="4" id="KW-0408">Iron</keyword>
<evidence type="ECO:0000313" key="7">
    <source>
        <dbReference type="EMBL" id="MET3600657.1"/>
    </source>
</evidence>
<dbReference type="RefSeq" id="WP_354434543.1">
    <property type="nucleotide sequence ID" value="NZ_JBEPLY010000008.1"/>
</dbReference>
<keyword evidence="1" id="KW-0001">2Fe-2S</keyword>
<dbReference type="Gene3D" id="1.10.150.120">
    <property type="entry name" value="[2Fe-2S]-binding domain"/>
    <property type="match status" value="1"/>
</dbReference>
<dbReference type="Pfam" id="PF01799">
    <property type="entry name" value="Fer2_2"/>
    <property type="match status" value="1"/>
</dbReference>
<name>A0ABV2ICL7_9HYPH</name>
<dbReference type="InterPro" id="IPR051452">
    <property type="entry name" value="Diverse_Oxidoreductases"/>
</dbReference>
<comment type="caution">
    <text evidence="7">The sequence shown here is derived from an EMBL/GenBank/DDBJ whole genome shotgun (WGS) entry which is preliminary data.</text>
</comment>
<dbReference type="Gene3D" id="3.10.20.30">
    <property type="match status" value="1"/>
</dbReference>
<dbReference type="InterPro" id="IPR012675">
    <property type="entry name" value="Beta-grasp_dom_sf"/>
</dbReference>
<accession>A0ABV2ICL7</accession>
<dbReference type="Proteomes" id="UP001549164">
    <property type="component" value="Unassembled WGS sequence"/>
</dbReference>
<evidence type="ECO:0000256" key="1">
    <source>
        <dbReference type="ARBA" id="ARBA00022714"/>
    </source>
</evidence>
<organism evidence="7 8">
    <name type="scientific">Martelella mangrovi</name>
    <dbReference type="NCBI Taxonomy" id="1397477"/>
    <lineage>
        <taxon>Bacteria</taxon>
        <taxon>Pseudomonadati</taxon>
        <taxon>Pseudomonadota</taxon>
        <taxon>Alphaproteobacteria</taxon>
        <taxon>Hyphomicrobiales</taxon>
        <taxon>Aurantimonadaceae</taxon>
        <taxon>Martelella</taxon>
    </lineage>
</organism>
<dbReference type="EC" id="1.2.7.4" evidence="7"/>
<evidence type="ECO:0000256" key="3">
    <source>
        <dbReference type="ARBA" id="ARBA00023002"/>
    </source>
</evidence>
<dbReference type="SUPFAM" id="SSF54292">
    <property type="entry name" value="2Fe-2S ferredoxin-like"/>
    <property type="match status" value="1"/>
</dbReference>
<dbReference type="InterPro" id="IPR006058">
    <property type="entry name" value="2Fe2S_fd_BS"/>
</dbReference>
<proteinExistence type="predicted"/>
<dbReference type="InterPro" id="IPR036884">
    <property type="entry name" value="2Fe-2S-bd_dom_sf"/>
</dbReference>
<dbReference type="PANTHER" id="PTHR44379">
    <property type="entry name" value="OXIDOREDUCTASE WITH IRON-SULFUR SUBUNIT"/>
    <property type="match status" value="1"/>
</dbReference>
<dbReference type="SUPFAM" id="SSF47741">
    <property type="entry name" value="CO dehydrogenase ISP C-domain like"/>
    <property type="match status" value="1"/>
</dbReference>
<protein>
    <submittedName>
        <fullName evidence="7">Carbon-monoxide dehydrogenase small subunit</fullName>
        <ecNumber evidence="7">1.2.7.4</ecNumber>
    </submittedName>
</protein>
<dbReference type="PROSITE" id="PS51085">
    <property type="entry name" value="2FE2S_FER_2"/>
    <property type="match status" value="1"/>
</dbReference>
<evidence type="ECO:0000256" key="4">
    <source>
        <dbReference type="ARBA" id="ARBA00023004"/>
    </source>
</evidence>
<feature type="domain" description="2Fe-2S ferredoxin-type" evidence="6">
    <location>
        <begin position="4"/>
        <end position="80"/>
    </location>
</feature>
<gene>
    <name evidence="7" type="ORF">ABID12_002607</name>
</gene>
<dbReference type="InterPro" id="IPR002888">
    <property type="entry name" value="2Fe-2S-bd"/>
</dbReference>
<dbReference type="EMBL" id="JBEPLY010000008">
    <property type="protein sequence ID" value="MET3600657.1"/>
    <property type="molecule type" value="Genomic_DNA"/>
</dbReference>
<dbReference type="InterPro" id="IPR001041">
    <property type="entry name" value="2Fe-2S_ferredoxin-type"/>
</dbReference>
<keyword evidence="5" id="KW-0411">Iron-sulfur</keyword>
<dbReference type="Pfam" id="PF00111">
    <property type="entry name" value="Fer2"/>
    <property type="match status" value="1"/>
</dbReference>
<keyword evidence="2" id="KW-0479">Metal-binding</keyword>
<evidence type="ECO:0000256" key="2">
    <source>
        <dbReference type="ARBA" id="ARBA00022723"/>
    </source>
</evidence>
<keyword evidence="3 7" id="KW-0560">Oxidoreductase</keyword>
<reference evidence="7 8" key="1">
    <citation type="submission" date="2024-06" db="EMBL/GenBank/DDBJ databases">
        <title>Genomic Encyclopedia of Type Strains, Phase IV (KMG-IV): sequencing the most valuable type-strain genomes for metagenomic binning, comparative biology and taxonomic classification.</title>
        <authorList>
            <person name="Goeker M."/>
        </authorList>
    </citation>
    <scope>NUCLEOTIDE SEQUENCE [LARGE SCALE GENOMIC DNA]</scope>
    <source>
        <strain evidence="7 8">DSM 28102</strain>
    </source>
</reference>
<dbReference type="CDD" id="cd00207">
    <property type="entry name" value="fer2"/>
    <property type="match status" value="1"/>
</dbReference>
<evidence type="ECO:0000256" key="5">
    <source>
        <dbReference type="ARBA" id="ARBA00023014"/>
    </source>
</evidence>
<dbReference type="PROSITE" id="PS00197">
    <property type="entry name" value="2FE2S_FER_1"/>
    <property type="match status" value="1"/>
</dbReference>
<evidence type="ECO:0000259" key="6">
    <source>
        <dbReference type="PROSITE" id="PS51085"/>
    </source>
</evidence>
<evidence type="ECO:0000313" key="8">
    <source>
        <dbReference type="Proteomes" id="UP001549164"/>
    </source>
</evidence>
<dbReference type="GO" id="GO:0043885">
    <property type="term" value="F:anaerobic carbon-monoxide dehydrogenase activity"/>
    <property type="evidence" value="ECO:0007669"/>
    <property type="project" value="UniProtKB-EC"/>
</dbReference>
<dbReference type="InterPro" id="IPR036010">
    <property type="entry name" value="2Fe-2S_ferredoxin-like_sf"/>
</dbReference>
<sequence length="167" mass="17743">MASRIVTLLVNDAVQELLVKPGTTLLSVLRDQLGLTGTKRGCEEGTCGACTIILDGKPVRSCLIPVETVDESQVRTIEGLEQDGDLSPLQKALVEGFATQCGFCNAGMLMVATALLEENPDPTDDEIVRAISGNVCRCTGYHPIIRAIKVAAVEMRSAKNADALVTE</sequence>
<dbReference type="PANTHER" id="PTHR44379:SF5">
    <property type="entry name" value="OXIDOREDUCTASE WITH IRON-SULFUR SUBUNIT"/>
    <property type="match status" value="1"/>
</dbReference>